<proteinExistence type="predicted"/>
<dbReference type="PROSITE" id="PS51737">
    <property type="entry name" value="RECOMBINASE_DNA_BIND"/>
    <property type="match status" value="1"/>
</dbReference>
<reference evidence="4 5" key="1">
    <citation type="submission" date="2023-02" db="EMBL/GenBank/DDBJ databases">
        <title>Population genomics of bacteria associated with diatom.</title>
        <authorList>
            <person name="Xie J."/>
            <person name="Wang H."/>
        </authorList>
    </citation>
    <scope>NUCLEOTIDE SEQUENCE [LARGE SCALE GENOMIC DNA]</scope>
    <source>
        <strain evidence="4 5">PT47_8</strain>
    </source>
</reference>
<dbReference type="CDD" id="cd00338">
    <property type="entry name" value="Ser_Recombinase"/>
    <property type="match status" value="1"/>
</dbReference>
<comment type="caution">
    <text evidence="4">The sequence shown here is derived from an EMBL/GenBank/DDBJ whole genome shotgun (WGS) entry which is preliminary data.</text>
</comment>
<dbReference type="InterPro" id="IPR050639">
    <property type="entry name" value="SSR_resolvase"/>
</dbReference>
<evidence type="ECO:0000313" key="4">
    <source>
        <dbReference type="EMBL" id="MDE4168206.1"/>
    </source>
</evidence>
<name>A0ABD4XFA2_9RHOB</name>
<dbReference type="Proteomes" id="UP001218364">
    <property type="component" value="Unassembled WGS sequence"/>
</dbReference>
<dbReference type="EMBL" id="JARCJK010000027">
    <property type="protein sequence ID" value="MDE4168206.1"/>
    <property type="molecule type" value="Genomic_DNA"/>
</dbReference>
<dbReference type="AlphaFoldDB" id="A0ABD4XFA2"/>
<feature type="region of interest" description="Disordered" evidence="1">
    <location>
        <begin position="209"/>
        <end position="228"/>
    </location>
</feature>
<dbReference type="Gene3D" id="3.90.1750.20">
    <property type="entry name" value="Putative Large Serine Recombinase, Chain B, Domain 2"/>
    <property type="match status" value="1"/>
</dbReference>
<protein>
    <submittedName>
        <fullName evidence="4">Recombinase family protein</fullName>
    </submittedName>
</protein>
<dbReference type="InterPro" id="IPR011109">
    <property type="entry name" value="DNA_bind_recombinase_dom"/>
</dbReference>
<evidence type="ECO:0000313" key="5">
    <source>
        <dbReference type="Proteomes" id="UP001218364"/>
    </source>
</evidence>
<gene>
    <name evidence="4" type="ORF">PXK24_21210</name>
</gene>
<dbReference type="InterPro" id="IPR038109">
    <property type="entry name" value="DNA_bind_recomb_sf"/>
</dbReference>
<organism evidence="4 5">
    <name type="scientific">Phaeobacter gallaeciensis</name>
    <dbReference type="NCBI Taxonomy" id="60890"/>
    <lineage>
        <taxon>Bacteria</taxon>
        <taxon>Pseudomonadati</taxon>
        <taxon>Pseudomonadota</taxon>
        <taxon>Alphaproteobacteria</taxon>
        <taxon>Rhodobacterales</taxon>
        <taxon>Roseobacteraceae</taxon>
        <taxon>Phaeobacter</taxon>
    </lineage>
</organism>
<dbReference type="RefSeq" id="WP_274837855.1">
    <property type="nucleotide sequence ID" value="NZ_JARCJE010000004.1"/>
</dbReference>
<dbReference type="Pfam" id="PF07508">
    <property type="entry name" value="Recombinase"/>
    <property type="match status" value="1"/>
</dbReference>
<dbReference type="PANTHER" id="PTHR30461:SF23">
    <property type="entry name" value="DNA RECOMBINASE-RELATED"/>
    <property type="match status" value="1"/>
</dbReference>
<dbReference type="PANTHER" id="PTHR30461">
    <property type="entry name" value="DNA-INVERTASE FROM LAMBDOID PROPHAGE"/>
    <property type="match status" value="1"/>
</dbReference>
<dbReference type="PROSITE" id="PS51736">
    <property type="entry name" value="RECOMBINASES_3"/>
    <property type="match status" value="1"/>
</dbReference>
<feature type="domain" description="Resolvase/invertase-type recombinase catalytic" evidence="2">
    <location>
        <begin position="9"/>
        <end position="149"/>
    </location>
</feature>
<dbReference type="Pfam" id="PF13408">
    <property type="entry name" value="Zn_ribbon_recom"/>
    <property type="match status" value="1"/>
</dbReference>
<evidence type="ECO:0000259" key="2">
    <source>
        <dbReference type="PROSITE" id="PS51736"/>
    </source>
</evidence>
<sequence>MNYSTPSLRVALYARYSSDLQQQSSIEDQLRLCRAYAAREGWEVVAEFSDAATSGASLMRPGIKQLQGATEMGAFDVVLTEALDRLSRNQADIARLHQTLNFHDVQIVTLSEGAVNEMHIGLKGTMNAMLLKDLGEKTHRGLSGRILKGKSAGGISYGYRPDREVLGDGTLSTGDLRIEAGEADIIRRIFHDYAEGHSPREIAARLNRQNVPGPKRGQGCGNWNPSTINGNVKRGTGVLNNELYIGRRVWNRQHFIKDPATGKRQARMNPPEQWITVDVPELQIVDQDLWEAVKARQESVREALNPTGARNTRRRTEEARRPTYLLSGLLRCAECGASYTLINKTRYGCAASRNKGDAVCTNRTTIRRDAVEERVLSGLRHRLLTPELVEVYVAEYKSAYKEVTDTAGATRKAATTALAGIEKKIAGLMAAIEDGLYTPMMKEKLLDLEQRKLEQQQILEAAELAPTPPMTPEVAERFKTQVNNLTTTLNDPDLKTRSTEALRGLISSVRMEPDGSAPGGHRMLLEGDLAGILACGSAQMTKPPRFAGAWSETLVAGAGFEPATFRL</sequence>
<accession>A0ABD4XFA2</accession>
<dbReference type="SUPFAM" id="SSF53041">
    <property type="entry name" value="Resolvase-like"/>
    <property type="match status" value="1"/>
</dbReference>
<dbReference type="InterPro" id="IPR006119">
    <property type="entry name" value="Resolv_N"/>
</dbReference>
<dbReference type="InterPro" id="IPR036162">
    <property type="entry name" value="Resolvase-like_N_sf"/>
</dbReference>
<evidence type="ECO:0000256" key="1">
    <source>
        <dbReference type="SAM" id="MobiDB-lite"/>
    </source>
</evidence>
<dbReference type="Pfam" id="PF00239">
    <property type="entry name" value="Resolvase"/>
    <property type="match status" value="1"/>
</dbReference>
<feature type="domain" description="Recombinase" evidence="3">
    <location>
        <begin position="156"/>
        <end position="303"/>
    </location>
</feature>
<dbReference type="Gene3D" id="3.40.50.1390">
    <property type="entry name" value="Resolvase, N-terminal catalytic domain"/>
    <property type="match status" value="1"/>
</dbReference>
<evidence type="ECO:0000259" key="3">
    <source>
        <dbReference type="PROSITE" id="PS51737"/>
    </source>
</evidence>
<dbReference type="InterPro" id="IPR025827">
    <property type="entry name" value="Zn_ribbon_recom_dom"/>
</dbReference>
<dbReference type="SMART" id="SM00857">
    <property type="entry name" value="Resolvase"/>
    <property type="match status" value="1"/>
</dbReference>